<dbReference type="Gene3D" id="3.20.20.140">
    <property type="entry name" value="Metal-dependent hydrolases"/>
    <property type="match status" value="1"/>
</dbReference>
<dbReference type="PANTHER" id="PTHR43794">
    <property type="entry name" value="AMINOHYDROLASE SSNA-RELATED"/>
    <property type="match status" value="1"/>
</dbReference>
<dbReference type="PATRIC" id="fig|1666911.3.peg.3739"/>
<comment type="caution">
    <text evidence="2">The sequence shown here is derived from an EMBL/GenBank/DDBJ whole genome shotgun (WGS) entry which is preliminary data.</text>
</comment>
<dbReference type="AlphaFoldDB" id="A0A0N8KM03"/>
<dbReference type="GO" id="GO:0016810">
    <property type="term" value="F:hydrolase activity, acting on carbon-nitrogen (but not peptide) bonds"/>
    <property type="evidence" value="ECO:0007669"/>
    <property type="project" value="InterPro"/>
</dbReference>
<dbReference type="Proteomes" id="UP000050465">
    <property type="component" value="Unassembled WGS sequence"/>
</dbReference>
<dbReference type="EMBL" id="LJZR01000059">
    <property type="protein sequence ID" value="KPQ32378.1"/>
    <property type="molecule type" value="Genomic_DNA"/>
</dbReference>
<name>A0A0N8KM03_9CYAN</name>
<sequence length="191" mass="21811">MTPTLIHSKYLITKVLSRTEAEVIENGALFQQDGRIVEIGDYEALAKKYQPDEILGSERDVVMPGFVNSHYHVGLTPLKLGSLDYPLELWFASRLSARPVNFYLDTLYSAFEMIESGITTVQHIHGWLPGLANYWPDITSNLLKAYTDRFGEEVGMLAKEVFPYVKQVYDGWFEAQSYEPFYRSSCRCSSC</sequence>
<dbReference type="InterPro" id="IPR050287">
    <property type="entry name" value="MTA/SAH_deaminase"/>
</dbReference>
<dbReference type="Gene3D" id="2.30.40.10">
    <property type="entry name" value="Urease, subunit C, domain 1"/>
    <property type="match status" value="1"/>
</dbReference>
<accession>A0A0N8KM03</accession>
<organism evidence="2 3">
    <name type="scientific">Phormidesmis priestleyi Ana</name>
    <dbReference type="NCBI Taxonomy" id="1666911"/>
    <lineage>
        <taxon>Bacteria</taxon>
        <taxon>Bacillati</taxon>
        <taxon>Cyanobacteriota</taxon>
        <taxon>Cyanophyceae</taxon>
        <taxon>Leptolyngbyales</taxon>
        <taxon>Leptolyngbyaceae</taxon>
        <taxon>Phormidesmis</taxon>
    </lineage>
</organism>
<dbReference type="SUPFAM" id="SSF51338">
    <property type="entry name" value="Composite domain of metallo-dependent hydrolases"/>
    <property type="match status" value="1"/>
</dbReference>
<dbReference type="STRING" id="1666911.HLUCCA11_21680"/>
<proteinExistence type="predicted"/>
<keyword evidence="1 2" id="KW-0378">Hydrolase</keyword>
<gene>
    <name evidence="2" type="ORF">HLUCCA11_21680</name>
</gene>
<protein>
    <submittedName>
        <fullName evidence="2">Metal-dependent hydrolase</fullName>
    </submittedName>
</protein>
<dbReference type="PANTHER" id="PTHR43794:SF11">
    <property type="entry name" value="AMIDOHYDROLASE-RELATED DOMAIN-CONTAINING PROTEIN"/>
    <property type="match status" value="1"/>
</dbReference>
<dbReference type="InterPro" id="IPR011059">
    <property type="entry name" value="Metal-dep_hydrolase_composite"/>
</dbReference>
<evidence type="ECO:0000313" key="3">
    <source>
        <dbReference type="Proteomes" id="UP000050465"/>
    </source>
</evidence>
<reference evidence="2 3" key="1">
    <citation type="submission" date="2015-09" db="EMBL/GenBank/DDBJ databases">
        <title>Identification and resolution of microdiversity through metagenomic sequencing of parallel consortia.</title>
        <authorList>
            <person name="Nelson W.C."/>
            <person name="Romine M.F."/>
            <person name="Lindemann S.R."/>
        </authorList>
    </citation>
    <scope>NUCLEOTIDE SEQUENCE [LARGE SCALE GENOMIC DNA]</scope>
    <source>
        <strain evidence="2">Ana</strain>
    </source>
</reference>
<evidence type="ECO:0000313" key="2">
    <source>
        <dbReference type="EMBL" id="KPQ32378.1"/>
    </source>
</evidence>
<evidence type="ECO:0000256" key="1">
    <source>
        <dbReference type="ARBA" id="ARBA00022801"/>
    </source>
</evidence>